<dbReference type="Proteomes" id="UP001606303">
    <property type="component" value="Unassembled WGS sequence"/>
</dbReference>
<reference evidence="1 2" key="1">
    <citation type="submission" date="2024-08" db="EMBL/GenBank/DDBJ databases">
        <authorList>
            <person name="Lu H."/>
        </authorList>
    </citation>
    <scope>NUCLEOTIDE SEQUENCE [LARGE SCALE GENOMIC DNA]</scope>
    <source>
        <strain evidence="1 2">BYS87W</strain>
    </source>
</reference>
<evidence type="ECO:0000313" key="2">
    <source>
        <dbReference type="Proteomes" id="UP001606303"/>
    </source>
</evidence>
<name>A0ABW7H0Y5_9BURK</name>
<evidence type="ECO:0000313" key="1">
    <source>
        <dbReference type="EMBL" id="MFG6467894.1"/>
    </source>
</evidence>
<comment type="caution">
    <text evidence="1">The sequence shown here is derived from an EMBL/GenBank/DDBJ whole genome shotgun (WGS) entry which is preliminary data.</text>
</comment>
<gene>
    <name evidence="1" type="ORF">ACG01O_14810</name>
</gene>
<protein>
    <submittedName>
        <fullName evidence="1">Uncharacterized protein</fullName>
    </submittedName>
</protein>
<dbReference type="EMBL" id="JBIGIB010000004">
    <property type="protein sequence ID" value="MFG6467894.1"/>
    <property type="molecule type" value="Genomic_DNA"/>
</dbReference>
<proteinExistence type="predicted"/>
<organism evidence="1 2">
    <name type="scientific">Pelomonas baiyunensis</name>
    <dbReference type="NCBI Taxonomy" id="3299026"/>
    <lineage>
        <taxon>Bacteria</taxon>
        <taxon>Pseudomonadati</taxon>
        <taxon>Pseudomonadota</taxon>
        <taxon>Betaproteobacteria</taxon>
        <taxon>Burkholderiales</taxon>
        <taxon>Sphaerotilaceae</taxon>
        <taxon>Roseateles</taxon>
    </lineage>
</organism>
<sequence length="173" mass="19053">MTTSRSLPCLPALAQPRRRLVGLTLAASLWLSACAVLGPEQRPYHAFEFGVAPGAGTVQHLRWHYSDITSLGEKPVAVGRNLPFVLRRQAMPVPEVFEASWQTADGQWRLARLPVRSVLKHRVEGHSLLFWVTAEGVRGEYITYTPRGDQTEVFAEVRATPVDEAAAKAVSAP</sequence>
<dbReference type="RefSeq" id="WP_394385768.1">
    <property type="nucleotide sequence ID" value="NZ_JBIGIB010000004.1"/>
</dbReference>
<accession>A0ABW7H0Y5</accession>
<keyword evidence="2" id="KW-1185">Reference proteome</keyword>
<dbReference type="PROSITE" id="PS51257">
    <property type="entry name" value="PROKAR_LIPOPROTEIN"/>
    <property type="match status" value="1"/>
</dbReference>